<evidence type="ECO:0000313" key="1">
    <source>
        <dbReference type="Proteomes" id="UP000694930"/>
    </source>
</evidence>
<dbReference type="GeneID" id="114076781"/>
<dbReference type="Proteomes" id="UP000694930">
    <property type="component" value="Chromosome 4"/>
</dbReference>
<accession>A0ABM1V8M0</accession>
<gene>
    <name evidence="2" type="primary">LOC114076781</name>
</gene>
<name>A0ABM1V8M0_SOLPN</name>
<dbReference type="RefSeq" id="XP_027772088.1">
    <property type="nucleotide sequence ID" value="XM_027916287.1"/>
</dbReference>
<evidence type="ECO:0000313" key="2">
    <source>
        <dbReference type="RefSeq" id="XP_027772088.1"/>
    </source>
</evidence>
<reference evidence="1" key="1">
    <citation type="journal article" date="2014" name="Nat. Genet.">
        <title>The genome of the stress-tolerant wild tomato species Solanum pennellii.</title>
        <authorList>
            <person name="Bolger A."/>
            <person name="Scossa F."/>
            <person name="Bolger M.E."/>
            <person name="Lanz C."/>
            <person name="Maumus F."/>
            <person name="Tohge T."/>
            <person name="Quesneville H."/>
            <person name="Alseekh S."/>
            <person name="Sorensen I."/>
            <person name="Lichtenstein G."/>
            <person name="Fich E.A."/>
            <person name="Conte M."/>
            <person name="Keller H."/>
            <person name="Schneeberger K."/>
            <person name="Schwacke R."/>
            <person name="Ofner I."/>
            <person name="Vrebalov J."/>
            <person name="Xu Y."/>
            <person name="Osorio S."/>
            <person name="Aflitos S.A."/>
            <person name="Schijlen E."/>
            <person name="Jimenez-Gomez J.M."/>
            <person name="Ryngajllo M."/>
            <person name="Kimura S."/>
            <person name="Kumar R."/>
            <person name="Koenig D."/>
            <person name="Headland L.R."/>
            <person name="Maloof J.N."/>
            <person name="Sinha N."/>
            <person name="van Ham R.C."/>
            <person name="Lankhorst R.K."/>
            <person name="Mao L."/>
            <person name="Vogel A."/>
            <person name="Arsova B."/>
            <person name="Panstruga R."/>
            <person name="Fei Z."/>
            <person name="Rose J.K."/>
            <person name="Zamir D."/>
            <person name="Carrari F."/>
            <person name="Giovannoni J.J."/>
            <person name="Weigel D."/>
            <person name="Usadel B."/>
            <person name="Fernie A.R."/>
        </authorList>
    </citation>
    <scope>NUCLEOTIDE SEQUENCE [LARGE SCALE GENOMIC DNA]</scope>
    <source>
        <strain evidence="1">cv. LA0716</strain>
    </source>
</reference>
<protein>
    <submittedName>
        <fullName evidence="2">Uncharacterized protein LOC114076781</fullName>
    </submittedName>
</protein>
<sequence length="111" mass="12758">MFITVFERSGVQIGWTYGKCSVIHLKAKLRLWIMFRLEFQEISGLPMLIIVIKKKHRKCATEMLKVERNKSFHTQMAETGQMPGRAELYLATHKNVDGAYVNEAAKLICVS</sequence>
<reference evidence="2" key="2">
    <citation type="submission" date="2025-08" db="UniProtKB">
        <authorList>
            <consortium name="RefSeq"/>
        </authorList>
    </citation>
    <scope>IDENTIFICATION</scope>
</reference>
<organism evidence="1 2">
    <name type="scientific">Solanum pennellii</name>
    <name type="common">Tomato</name>
    <name type="synonym">Lycopersicon pennellii</name>
    <dbReference type="NCBI Taxonomy" id="28526"/>
    <lineage>
        <taxon>Eukaryota</taxon>
        <taxon>Viridiplantae</taxon>
        <taxon>Streptophyta</taxon>
        <taxon>Embryophyta</taxon>
        <taxon>Tracheophyta</taxon>
        <taxon>Spermatophyta</taxon>
        <taxon>Magnoliopsida</taxon>
        <taxon>eudicotyledons</taxon>
        <taxon>Gunneridae</taxon>
        <taxon>Pentapetalae</taxon>
        <taxon>asterids</taxon>
        <taxon>lamiids</taxon>
        <taxon>Solanales</taxon>
        <taxon>Solanaceae</taxon>
        <taxon>Solanoideae</taxon>
        <taxon>Solaneae</taxon>
        <taxon>Solanum</taxon>
        <taxon>Solanum subgen. Lycopersicon</taxon>
    </lineage>
</organism>
<proteinExistence type="predicted"/>
<keyword evidence="1" id="KW-1185">Reference proteome</keyword>